<dbReference type="HOGENOM" id="CLU_106567_0_0_2"/>
<name>A0A0E3Q2M1_9EURY</name>
<feature type="transmembrane region" description="Helical" evidence="2">
    <location>
        <begin position="7"/>
        <end position="27"/>
    </location>
</feature>
<dbReference type="EMBL" id="CP009520">
    <property type="protein sequence ID" value="AKB43545.1"/>
    <property type="molecule type" value="Genomic_DNA"/>
</dbReference>
<keyword evidence="2" id="KW-0812">Transmembrane</keyword>
<dbReference type="Proteomes" id="UP000033096">
    <property type="component" value="Chromosome"/>
</dbReference>
<organism evidence="3 4">
    <name type="scientific">Methanosarcina vacuolata Z-761</name>
    <dbReference type="NCBI Taxonomy" id="1434123"/>
    <lineage>
        <taxon>Archaea</taxon>
        <taxon>Methanobacteriati</taxon>
        <taxon>Methanobacteriota</taxon>
        <taxon>Stenosarchaea group</taxon>
        <taxon>Methanomicrobia</taxon>
        <taxon>Methanosarcinales</taxon>
        <taxon>Methanosarcinaceae</taxon>
        <taxon>Methanosarcina</taxon>
    </lineage>
</organism>
<reference evidence="3 4" key="1">
    <citation type="submission" date="2014-07" db="EMBL/GenBank/DDBJ databases">
        <title>Methanogenic archaea and the global carbon cycle.</title>
        <authorList>
            <person name="Henriksen J.R."/>
            <person name="Luke J."/>
            <person name="Reinhart S."/>
            <person name="Benedict M.N."/>
            <person name="Youngblut N.D."/>
            <person name="Metcalf M.E."/>
            <person name="Whitaker R.J."/>
            <person name="Metcalf W.W."/>
        </authorList>
    </citation>
    <scope>NUCLEOTIDE SEQUENCE [LARGE SCALE GENOMIC DNA]</scope>
    <source>
        <strain evidence="3 4">Z-761</strain>
    </source>
</reference>
<dbReference type="RefSeq" id="WP_048119627.1">
    <property type="nucleotide sequence ID" value="NZ_CP009520.1"/>
</dbReference>
<dbReference type="GeneID" id="24809696"/>
<evidence type="ECO:0000313" key="4">
    <source>
        <dbReference type="Proteomes" id="UP000033096"/>
    </source>
</evidence>
<dbReference type="AlphaFoldDB" id="A0A0E3Q2M1"/>
<dbReference type="Pfam" id="PF05727">
    <property type="entry name" value="UPF0228"/>
    <property type="match status" value="1"/>
</dbReference>
<sequence>MTQKLIYKILFTFAFIIILIFGIKLLFTPTFVATDTPGHESYVSSLIIQFKDGITEQESREILENYNLTMYKLDYNVHDMDKYYITVNKDEATQIKYELRKEKNWIGVTPDVEKGNYCMISISEQAIQDKNFIEMLNKRNLQVKKFFWCRVIFTDHTKNGISQENANELRSRLEKDENIFTVFVEHVES</sequence>
<gene>
    <name evidence="3" type="ORF">MSVAZ_1276</name>
</gene>
<dbReference type="PATRIC" id="fig|1434123.4.peg.1520"/>
<keyword evidence="2" id="KW-1133">Transmembrane helix</keyword>
<evidence type="ECO:0000313" key="3">
    <source>
        <dbReference type="EMBL" id="AKB43545.1"/>
    </source>
</evidence>
<evidence type="ECO:0000256" key="1">
    <source>
        <dbReference type="ARBA" id="ARBA00009746"/>
    </source>
</evidence>
<dbReference type="KEGG" id="mvc:MSVAZ_1276"/>
<protein>
    <submittedName>
        <fullName evidence="3">Uncharacterized protein</fullName>
    </submittedName>
</protein>
<comment type="similarity">
    <text evidence="1">Belongs to the UPF0228 family.</text>
</comment>
<dbReference type="InterPro" id="IPR008887">
    <property type="entry name" value="UPF0228"/>
</dbReference>
<keyword evidence="4" id="KW-1185">Reference proteome</keyword>
<keyword evidence="2" id="KW-0472">Membrane</keyword>
<accession>A0A0E3Q2M1</accession>
<evidence type="ECO:0000256" key="2">
    <source>
        <dbReference type="SAM" id="Phobius"/>
    </source>
</evidence>
<proteinExistence type="inferred from homology"/>